<protein>
    <submittedName>
        <fullName evidence="1">Uncharacterized protein</fullName>
    </submittedName>
</protein>
<gene>
    <name evidence="1" type="ORF">MJO28_009469</name>
</gene>
<name>A0ACC0E9E4_9BASI</name>
<evidence type="ECO:0000313" key="2">
    <source>
        <dbReference type="Proteomes" id="UP001060170"/>
    </source>
</evidence>
<reference evidence="2" key="1">
    <citation type="journal article" date="2018" name="BMC Genomics">
        <title>Genomic insights into host adaptation between the wheat stripe rust pathogen (Puccinia striiformis f. sp. tritici) and the barley stripe rust pathogen (Puccinia striiformis f. sp. hordei).</title>
        <authorList>
            <person name="Xia C."/>
            <person name="Wang M."/>
            <person name="Yin C."/>
            <person name="Cornejo O.E."/>
            <person name="Hulbert S.H."/>
            <person name="Chen X."/>
        </authorList>
    </citation>
    <scope>NUCLEOTIDE SEQUENCE [LARGE SCALE GENOMIC DNA]</scope>
    <source>
        <strain evidence="2">93-210</strain>
    </source>
</reference>
<reference evidence="1 2" key="3">
    <citation type="journal article" date="2022" name="Microbiol. Spectr.">
        <title>Folding features and dynamics of 3D genome architecture in plant fungal pathogens.</title>
        <authorList>
            <person name="Xia C."/>
        </authorList>
    </citation>
    <scope>NUCLEOTIDE SEQUENCE [LARGE SCALE GENOMIC DNA]</scope>
    <source>
        <strain evidence="1 2">93-210</strain>
    </source>
</reference>
<dbReference type="Proteomes" id="UP001060170">
    <property type="component" value="Chromosome 9"/>
</dbReference>
<evidence type="ECO:0000313" key="1">
    <source>
        <dbReference type="EMBL" id="KAI7947561.1"/>
    </source>
</evidence>
<keyword evidence="2" id="KW-1185">Reference proteome</keyword>
<reference evidence="2" key="2">
    <citation type="journal article" date="2018" name="Mol. Plant Microbe Interact.">
        <title>Genome sequence resources for the wheat stripe rust pathogen (Puccinia striiformis f. sp. tritici) and the barley stripe rust pathogen (Puccinia striiformis f. sp. hordei).</title>
        <authorList>
            <person name="Xia C."/>
            <person name="Wang M."/>
            <person name="Yin C."/>
            <person name="Cornejo O.E."/>
            <person name="Hulbert S.H."/>
            <person name="Chen X."/>
        </authorList>
    </citation>
    <scope>NUCLEOTIDE SEQUENCE [LARGE SCALE GENOMIC DNA]</scope>
    <source>
        <strain evidence="2">93-210</strain>
    </source>
</reference>
<proteinExistence type="predicted"/>
<comment type="caution">
    <text evidence="1">The sequence shown here is derived from an EMBL/GenBank/DDBJ whole genome shotgun (WGS) entry which is preliminary data.</text>
</comment>
<sequence>MAPKRTPDELVTPLDTTPNPDIIIFTLIAPKTPTPSGHFNNLNTATRSSWVSPDKTLDTSNRSSWVWKYFKPMTIDGTPYNVCQASIIPGGTELCLKQLTVDRKKSTTSMANHLDRKHRIYDKKSSTGAITNFLDKPGHFKPLDRNSLTSAVAQFFVGCNVPFHTIENPQLCNPAINELICGKDTIASFIRKTFRQGQQVLRDQLREVQSKISLTCDTWTSPSNDSVLGVTAHWIDLNFSLKSIILAARLVEGNHSGASLGNLLVEVLEDFNMSDKIFCITSENASNN</sequence>
<dbReference type="EMBL" id="CM045873">
    <property type="protein sequence ID" value="KAI7947561.1"/>
    <property type="molecule type" value="Genomic_DNA"/>
</dbReference>
<accession>A0ACC0E9E4</accession>
<organism evidence="1 2">
    <name type="scientific">Puccinia striiformis f. sp. tritici</name>
    <dbReference type="NCBI Taxonomy" id="168172"/>
    <lineage>
        <taxon>Eukaryota</taxon>
        <taxon>Fungi</taxon>
        <taxon>Dikarya</taxon>
        <taxon>Basidiomycota</taxon>
        <taxon>Pucciniomycotina</taxon>
        <taxon>Pucciniomycetes</taxon>
        <taxon>Pucciniales</taxon>
        <taxon>Pucciniaceae</taxon>
        <taxon>Puccinia</taxon>
    </lineage>
</organism>